<dbReference type="OrthoDB" id="2883672at2759"/>
<accession>A0A5C3MTD5</accession>
<proteinExistence type="predicted"/>
<sequence>MPLQLDQEYADMMKNHPFGIALYQPLPQQLFHPGCCGYFDSFGQWNPIVELDDTESLKKLGLAPVDDELQKAPAETDIRWGPKISQRARAVKVGMSVEVDPMLATALPVSASAVYSFSTDTDSGAILLTIPPVVHDRYYYESPFKNWVKHNAVTLLKRRPEIKDYGLWIITSTYTTKKCAINLWKKSGKALKVAFSAKVVGIGECGPSGEWSKDQNEQGWSEFGSKDASDSRVVFFGGLKFQCNKLIGKTLKSRQVAPKQFRGHDPVDEDLSKEPEVISTIQTANGEDDEGYEITCEEYLEEIDGNDGEESW</sequence>
<name>A0A5C3MTD5_9AGAR</name>
<protein>
    <submittedName>
        <fullName evidence="1">Uncharacterized protein</fullName>
    </submittedName>
</protein>
<evidence type="ECO:0000313" key="1">
    <source>
        <dbReference type="EMBL" id="TFK44651.1"/>
    </source>
</evidence>
<organism evidence="1 2">
    <name type="scientific">Crucibulum laeve</name>
    <dbReference type="NCBI Taxonomy" id="68775"/>
    <lineage>
        <taxon>Eukaryota</taxon>
        <taxon>Fungi</taxon>
        <taxon>Dikarya</taxon>
        <taxon>Basidiomycota</taxon>
        <taxon>Agaricomycotina</taxon>
        <taxon>Agaricomycetes</taxon>
        <taxon>Agaricomycetidae</taxon>
        <taxon>Agaricales</taxon>
        <taxon>Agaricineae</taxon>
        <taxon>Nidulariaceae</taxon>
        <taxon>Crucibulum</taxon>
    </lineage>
</organism>
<reference evidence="1 2" key="1">
    <citation type="journal article" date="2019" name="Nat. Ecol. Evol.">
        <title>Megaphylogeny resolves global patterns of mushroom evolution.</title>
        <authorList>
            <person name="Varga T."/>
            <person name="Krizsan K."/>
            <person name="Foldi C."/>
            <person name="Dima B."/>
            <person name="Sanchez-Garcia M."/>
            <person name="Sanchez-Ramirez S."/>
            <person name="Szollosi G.J."/>
            <person name="Szarkandi J.G."/>
            <person name="Papp V."/>
            <person name="Albert L."/>
            <person name="Andreopoulos W."/>
            <person name="Angelini C."/>
            <person name="Antonin V."/>
            <person name="Barry K.W."/>
            <person name="Bougher N.L."/>
            <person name="Buchanan P."/>
            <person name="Buyck B."/>
            <person name="Bense V."/>
            <person name="Catcheside P."/>
            <person name="Chovatia M."/>
            <person name="Cooper J."/>
            <person name="Damon W."/>
            <person name="Desjardin D."/>
            <person name="Finy P."/>
            <person name="Geml J."/>
            <person name="Haridas S."/>
            <person name="Hughes K."/>
            <person name="Justo A."/>
            <person name="Karasinski D."/>
            <person name="Kautmanova I."/>
            <person name="Kiss B."/>
            <person name="Kocsube S."/>
            <person name="Kotiranta H."/>
            <person name="LaButti K.M."/>
            <person name="Lechner B.E."/>
            <person name="Liimatainen K."/>
            <person name="Lipzen A."/>
            <person name="Lukacs Z."/>
            <person name="Mihaltcheva S."/>
            <person name="Morgado L.N."/>
            <person name="Niskanen T."/>
            <person name="Noordeloos M.E."/>
            <person name="Ohm R.A."/>
            <person name="Ortiz-Santana B."/>
            <person name="Ovrebo C."/>
            <person name="Racz N."/>
            <person name="Riley R."/>
            <person name="Savchenko A."/>
            <person name="Shiryaev A."/>
            <person name="Soop K."/>
            <person name="Spirin V."/>
            <person name="Szebenyi C."/>
            <person name="Tomsovsky M."/>
            <person name="Tulloss R.E."/>
            <person name="Uehling J."/>
            <person name="Grigoriev I.V."/>
            <person name="Vagvolgyi C."/>
            <person name="Papp T."/>
            <person name="Martin F.M."/>
            <person name="Miettinen O."/>
            <person name="Hibbett D.S."/>
            <person name="Nagy L.G."/>
        </authorList>
    </citation>
    <scope>NUCLEOTIDE SEQUENCE [LARGE SCALE GENOMIC DNA]</scope>
    <source>
        <strain evidence="1 2">CBS 166.37</strain>
    </source>
</reference>
<dbReference type="AlphaFoldDB" id="A0A5C3MTD5"/>
<gene>
    <name evidence="1" type="ORF">BDQ12DRAFT_673333</name>
</gene>
<keyword evidence="2" id="KW-1185">Reference proteome</keyword>
<dbReference type="EMBL" id="ML213590">
    <property type="protein sequence ID" value="TFK44651.1"/>
    <property type="molecule type" value="Genomic_DNA"/>
</dbReference>
<evidence type="ECO:0000313" key="2">
    <source>
        <dbReference type="Proteomes" id="UP000308652"/>
    </source>
</evidence>
<dbReference type="Proteomes" id="UP000308652">
    <property type="component" value="Unassembled WGS sequence"/>
</dbReference>